<protein>
    <submittedName>
        <fullName evidence="2">Uncharacterized protein</fullName>
    </submittedName>
</protein>
<dbReference type="Pfam" id="PF24681">
    <property type="entry name" value="Kelch_KLHDC2_KLHL20_DRC7"/>
    <property type="match status" value="1"/>
</dbReference>
<dbReference type="InterPro" id="IPR006652">
    <property type="entry name" value="Kelch_1"/>
</dbReference>
<dbReference type="InterPro" id="IPR015915">
    <property type="entry name" value="Kelch-typ_b-propeller"/>
</dbReference>
<evidence type="ECO:0000256" key="1">
    <source>
        <dbReference type="ARBA" id="ARBA00022441"/>
    </source>
</evidence>
<dbReference type="OrthoDB" id="6678352at2759"/>
<dbReference type="Gene3D" id="2.120.10.80">
    <property type="entry name" value="Kelch-type beta propeller"/>
    <property type="match status" value="1"/>
</dbReference>
<evidence type="ECO:0000313" key="3">
    <source>
        <dbReference type="Proteomes" id="UP001163046"/>
    </source>
</evidence>
<keyword evidence="1" id="KW-0880">Kelch repeat</keyword>
<gene>
    <name evidence="2" type="ORF">OS493_016063</name>
</gene>
<accession>A0A9X0A1J7</accession>
<evidence type="ECO:0000313" key="2">
    <source>
        <dbReference type="EMBL" id="KAJ7391776.1"/>
    </source>
</evidence>
<dbReference type="EMBL" id="MU825404">
    <property type="protein sequence ID" value="KAJ7391776.1"/>
    <property type="molecule type" value="Genomic_DNA"/>
</dbReference>
<dbReference type="Proteomes" id="UP001163046">
    <property type="component" value="Unassembled WGS sequence"/>
</dbReference>
<dbReference type="SMART" id="SM00612">
    <property type="entry name" value="Kelch"/>
    <property type="match status" value="4"/>
</dbReference>
<proteinExistence type="predicted"/>
<dbReference type="AlphaFoldDB" id="A0A9X0A1J7"/>
<dbReference type="PANTHER" id="PTHR46375">
    <property type="entry name" value="KELCH REPEAT AND BTB DOMAIN-CONTAINING PROTEIN 13-RELATED"/>
    <property type="match status" value="1"/>
</dbReference>
<name>A0A9X0A1J7_9CNID</name>
<comment type="caution">
    <text evidence="2">The sequence shown here is derived from an EMBL/GenBank/DDBJ whole genome shotgun (WGS) entry which is preliminary data.</text>
</comment>
<dbReference type="SUPFAM" id="SSF117281">
    <property type="entry name" value="Kelch motif"/>
    <property type="match status" value="1"/>
</dbReference>
<dbReference type="PANTHER" id="PTHR46375:SF3">
    <property type="entry name" value="KELCH REPEAT AND BTB DOMAIN-CONTAINING PROTEIN 13"/>
    <property type="match status" value="1"/>
</dbReference>
<organism evidence="2 3">
    <name type="scientific">Desmophyllum pertusum</name>
    <dbReference type="NCBI Taxonomy" id="174260"/>
    <lineage>
        <taxon>Eukaryota</taxon>
        <taxon>Metazoa</taxon>
        <taxon>Cnidaria</taxon>
        <taxon>Anthozoa</taxon>
        <taxon>Hexacorallia</taxon>
        <taxon>Scleractinia</taxon>
        <taxon>Caryophylliina</taxon>
        <taxon>Caryophylliidae</taxon>
        <taxon>Desmophyllum</taxon>
    </lineage>
</organism>
<dbReference type="InterPro" id="IPR052392">
    <property type="entry name" value="Kelch-BTB_domain-containing"/>
</dbReference>
<reference evidence="2" key="1">
    <citation type="submission" date="2023-01" db="EMBL/GenBank/DDBJ databases">
        <title>Genome assembly of the deep-sea coral Lophelia pertusa.</title>
        <authorList>
            <person name="Herrera S."/>
            <person name="Cordes E."/>
        </authorList>
    </citation>
    <scope>NUCLEOTIDE SEQUENCE</scope>
    <source>
        <strain evidence="2">USNM1676648</strain>
        <tissue evidence="2">Polyp</tissue>
    </source>
</reference>
<keyword evidence="3" id="KW-1185">Reference proteome</keyword>
<sequence length="222" mass="24141">MFEETNSFTGVAVHAGCLYVVGGSDSDAIKDVQKYVPDTDAWETVAPLSTSRCAPCAVADENHVFALGGLQENGEFLNTAEMYDPEEDRWEAIASLNTARAFACCVAIENKIIVVGGSTDTLGHNALSSCEIYDTRTGVWDQITSMHIPRFAAGLATVRGRVYVFGGGFAGESLKSVESYSVEENEWKMEDDMPRAAAHIQCTVVNIPKDLLKASFQNELRK</sequence>